<dbReference type="STRING" id="4533.J3N8C1"/>
<dbReference type="RefSeq" id="XP_006662935.1">
    <property type="nucleotide sequence ID" value="XM_006662872.3"/>
</dbReference>
<dbReference type="InterPro" id="IPR040361">
    <property type="entry name" value="TPD1"/>
</dbReference>
<name>J3N8C1_ORYBR</name>
<dbReference type="Gramene" id="OB11G20570.1">
    <property type="protein sequence ID" value="OB11G20570.1"/>
    <property type="gene ID" value="OB11G20570"/>
</dbReference>
<dbReference type="PANTHER" id="PTHR33184:SF28">
    <property type="entry name" value="EXPRESSED PROTEIN"/>
    <property type="match status" value="1"/>
</dbReference>
<dbReference type="eggNOG" id="ENOG502R6XM">
    <property type="taxonomic scope" value="Eukaryota"/>
</dbReference>
<dbReference type="AlphaFoldDB" id="J3N8C1"/>
<evidence type="ECO:0008006" key="5">
    <source>
        <dbReference type="Google" id="ProtNLM"/>
    </source>
</evidence>
<protein>
    <recommendedName>
        <fullName evidence="5">Expansin-like EG45 domain-containing protein</fullName>
    </recommendedName>
</protein>
<sequence>MATALSFLPALILVLIISVQGTSTGDRCTASSSIEVQTINTGEPAGGGDTVFEVRVKNLCPCSVRDVRLDGGGFATTVEVDPAVFRAADDGGGAYLVNGGGPIASMATVAFRYAWDHFFQITPASLEEDQCAS</sequence>
<evidence type="ECO:0000256" key="1">
    <source>
        <dbReference type="ARBA" id="ARBA00022729"/>
    </source>
</evidence>
<dbReference type="OMA" id="WDHFFQI"/>
<reference evidence="3" key="2">
    <citation type="submission" date="2013-04" db="UniProtKB">
        <authorList>
            <consortium name="EnsemblPlants"/>
        </authorList>
    </citation>
    <scope>IDENTIFICATION</scope>
</reference>
<dbReference type="HOGENOM" id="CLU_102808_3_1_1"/>
<dbReference type="Pfam" id="PF24068">
    <property type="entry name" value="TPD1_C"/>
    <property type="match status" value="1"/>
</dbReference>
<proteinExistence type="predicted"/>
<keyword evidence="1 2" id="KW-0732">Signal</keyword>
<dbReference type="PANTHER" id="PTHR33184">
    <property type="entry name" value="PROTEIN TAPETUM DETERMINANT 1-LIKE-RELATED"/>
    <property type="match status" value="1"/>
</dbReference>
<keyword evidence="4" id="KW-1185">Reference proteome</keyword>
<dbReference type="KEGG" id="obr:102713679"/>
<reference evidence="3" key="1">
    <citation type="journal article" date="2013" name="Nat. Commun.">
        <title>Whole-genome sequencing of Oryza brachyantha reveals mechanisms underlying Oryza genome evolution.</title>
        <authorList>
            <person name="Chen J."/>
            <person name="Huang Q."/>
            <person name="Gao D."/>
            <person name="Wang J."/>
            <person name="Lang Y."/>
            <person name="Liu T."/>
            <person name="Li B."/>
            <person name="Bai Z."/>
            <person name="Luis Goicoechea J."/>
            <person name="Liang C."/>
            <person name="Chen C."/>
            <person name="Zhang W."/>
            <person name="Sun S."/>
            <person name="Liao Y."/>
            <person name="Zhang X."/>
            <person name="Yang L."/>
            <person name="Song C."/>
            <person name="Wang M."/>
            <person name="Shi J."/>
            <person name="Liu G."/>
            <person name="Liu J."/>
            <person name="Zhou H."/>
            <person name="Zhou W."/>
            <person name="Yu Q."/>
            <person name="An N."/>
            <person name="Chen Y."/>
            <person name="Cai Q."/>
            <person name="Wang B."/>
            <person name="Liu B."/>
            <person name="Min J."/>
            <person name="Huang Y."/>
            <person name="Wu H."/>
            <person name="Li Z."/>
            <person name="Zhang Y."/>
            <person name="Yin Y."/>
            <person name="Song W."/>
            <person name="Jiang J."/>
            <person name="Jackson S.A."/>
            <person name="Wing R.A."/>
            <person name="Wang J."/>
            <person name="Chen M."/>
        </authorList>
    </citation>
    <scope>NUCLEOTIDE SEQUENCE [LARGE SCALE GENOMIC DNA]</scope>
    <source>
        <strain evidence="3">cv. IRGC 101232</strain>
    </source>
</reference>
<feature type="chain" id="PRO_5003774746" description="Expansin-like EG45 domain-containing protein" evidence="2">
    <location>
        <begin position="22"/>
        <end position="133"/>
    </location>
</feature>
<dbReference type="Proteomes" id="UP000006038">
    <property type="component" value="Chromosome 11"/>
</dbReference>
<feature type="signal peptide" evidence="2">
    <location>
        <begin position="1"/>
        <end position="21"/>
    </location>
</feature>
<dbReference type="GO" id="GO:0001709">
    <property type="term" value="P:cell fate determination"/>
    <property type="evidence" value="ECO:0007669"/>
    <property type="project" value="TreeGrafter"/>
</dbReference>
<evidence type="ECO:0000256" key="2">
    <source>
        <dbReference type="SAM" id="SignalP"/>
    </source>
</evidence>
<evidence type="ECO:0000313" key="3">
    <source>
        <dbReference type="EnsemblPlants" id="OB11G20570.1"/>
    </source>
</evidence>
<organism evidence="3">
    <name type="scientific">Oryza brachyantha</name>
    <name type="common">malo sina</name>
    <dbReference type="NCBI Taxonomy" id="4533"/>
    <lineage>
        <taxon>Eukaryota</taxon>
        <taxon>Viridiplantae</taxon>
        <taxon>Streptophyta</taxon>
        <taxon>Embryophyta</taxon>
        <taxon>Tracheophyta</taxon>
        <taxon>Spermatophyta</taxon>
        <taxon>Magnoliopsida</taxon>
        <taxon>Liliopsida</taxon>
        <taxon>Poales</taxon>
        <taxon>Poaceae</taxon>
        <taxon>BOP clade</taxon>
        <taxon>Oryzoideae</taxon>
        <taxon>Oryzeae</taxon>
        <taxon>Oryzinae</taxon>
        <taxon>Oryza</taxon>
    </lineage>
</organism>
<dbReference type="GeneID" id="102713679"/>
<dbReference type="EnsemblPlants" id="OB11G20570.1">
    <property type="protein sequence ID" value="OB11G20570.1"/>
    <property type="gene ID" value="OB11G20570"/>
</dbReference>
<accession>J3N8C1</accession>
<evidence type="ECO:0000313" key="4">
    <source>
        <dbReference type="Proteomes" id="UP000006038"/>
    </source>
</evidence>
<dbReference type="OrthoDB" id="603213at2759"/>
<gene>
    <name evidence="3" type="primary">LOC102713679</name>
</gene>